<name>A0A5N5HXG1_9ROSA</name>
<reference evidence="5" key="2">
    <citation type="submission" date="2019-10" db="EMBL/GenBank/DDBJ databases">
        <title>A de novo genome assembly of a pear dwarfing rootstock.</title>
        <authorList>
            <person name="Wang F."/>
            <person name="Wang J."/>
            <person name="Li S."/>
            <person name="Zhang Y."/>
            <person name="Fang M."/>
            <person name="Ma L."/>
            <person name="Zhao Y."/>
            <person name="Jiang S."/>
        </authorList>
    </citation>
    <scope>NUCLEOTIDE SEQUENCE [LARGE SCALE GENOMIC DNA]</scope>
</reference>
<dbReference type="OrthoDB" id="428918at2759"/>
<dbReference type="InterPro" id="IPR005135">
    <property type="entry name" value="Endo/exonuclease/phosphatase"/>
</dbReference>
<dbReference type="Gene3D" id="3.60.10.10">
    <property type="entry name" value="Endonuclease/exonuclease/phosphatase"/>
    <property type="match status" value="1"/>
</dbReference>
<accession>A0A5N5HXG1</accession>
<keyword evidence="1" id="KW-0479">Metal-binding</keyword>
<protein>
    <recommendedName>
        <fullName evidence="6">CCHC-type domain-containing protein</fullName>
    </recommendedName>
</protein>
<dbReference type="SUPFAM" id="SSF56672">
    <property type="entry name" value="DNA/RNA polymerases"/>
    <property type="match status" value="1"/>
</dbReference>
<dbReference type="Pfam" id="PF14111">
    <property type="entry name" value="DUF4283"/>
    <property type="match status" value="1"/>
</dbReference>
<evidence type="ECO:0000313" key="4">
    <source>
        <dbReference type="EMBL" id="KAB2632299.1"/>
    </source>
</evidence>
<keyword evidence="1" id="KW-0863">Zinc-finger</keyword>
<keyword evidence="1" id="KW-0862">Zinc</keyword>
<feature type="domain" description="Reverse transcriptase" evidence="3">
    <location>
        <begin position="850"/>
        <end position="1077"/>
    </location>
</feature>
<dbReference type="GO" id="GO:0008270">
    <property type="term" value="F:zinc ion binding"/>
    <property type="evidence" value="ECO:0007669"/>
    <property type="project" value="UniProtKB-KW"/>
</dbReference>
<dbReference type="Pfam" id="PF03372">
    <property type="entry name" value="Exo_endo_phos"/>
    <property type="match status" value="1"/>
</dbReference>
<dbReference type="InterPro" id="IPR036691">
    <property type="entry name" value="Endo/exonu/phosph_ase_sf"/>
</dbReference>
<comment type="caution">
    <text evidence="4">The sequence shown here is derived from an EMBL/GenBank/DDBJ whole genome shotgun (WGS) entry which is preliminary data.</text>
</comment>
<dbReference type="PROSITE" id="PS50878">
    <property type="entry name" value="RT_POL"/>
    <property type="match status" value="1"/>
</dbReference>
<dbReference type="GO" id="GO:0003824">
    <property type="term" value="F:catalytic activity"/>
    <property type="evidence" value="ECO:0007669"/>
    <property type="project" value="InterPro"/>
</dbReference>
<evidence type="ECO:0000313" key="5">
    <source>
        <dbReference type="Proteomes" id="UP000327157"/>
    </source>
</evidence>
<reference evidence="4 5" key="3">
    <citation type="submission" date="2019-11" db="EMBL/GenBank/DDBJ databases">
        <title>A de novo genome assembly of a pear dwarfing rootstock.</title>
        <authorList>
            <person name="Wang F."/>
            <person name="Wang J."/>
            <person name="Li S."/>
            <person name="Zhang Y."/>
            <person name="Fang M."/>
            <person name="Ma L."/>
            <person name="Zhao Y."/>
            <person name="Jiang S."/>
        </authorList>
    </citation>
    <scope>NUCLEOTIDE SEQUENCE [LARGE SCALE GENOMIC DNA]</scope>
    <source>
        <strain evidence="4">S2</strain>
        <tissue evidence="4">Leaf</tissue>
    </source>
</reference>
<feature type="domain" description="CCHC-type" evidence="2">
    <location>
        <begin position="216"/>
        <end position="229"/>
    </location>
</feature>
<evidence type="ECO:0000256" key="1">
    <source>
        <dbReference type="PROSITE-ProRule" id="PRU00047"/>
    </source>
</evidence>
<dbReference type="InterPro" id="IPR043502">
    <property type="entry name" value="DNA/RNA_pol_sf"/>
</dbReference>
<dbReference type="InterPro" id="IPR000477">
    <property type="entry name" value="RT_dom"/>
</dbReference>
<dbReference type="PROSITE" id="PS50158">
    <property type="entry name" value="ZF_CCHC"/>
    <property type="match status" value="1"/>
</dbReference>
<dbReference type="PANTHER" id="PTHR46890:SF48">
    <property type="entry name" value="RNA-DIRECTED DNA POLYMERASE"/>
    <property type="match status" value="1"/>
</dbReference>
<reference evidence="4 5" key="1">
    <citation type="submission" date="2019-09" db="EMBL/GenBank/DDBJ databases">
        <authorList>
            <person name="Ou C."/>
        </authorList>
    </citation>
    <scope>NUCLEOTIDE SEQUENCE [LARGE SCALE GENOMIC DNA]</scope>
    <source>
        <strain evidence="4">S2</strain>
        <tissue evidence="4">Leaf</tissue>
    </source>
</reference>
<dbReference type="CDD" id="cd01650">
    <property type="entry name" value="RT_nLTR_like"/>
    <property type="match status" value="1"/>
</dbReference>
<dbReference type="InterPro" id="IPR001878">
    <property type="entry name" value="Znf_CCHC"/>
</dbReference>
<dbReference type="InterPro" id="IPR025558">
    <property type="entry name" value="DUF4283"/>
</dbReference>
<evidence type="ECO:0008006" key="6">
    <source>
        <dbReference type="Google" id="ProtNLM"/>
    </source>
</evidence>
<evidence type="ECO:0000259" key="3">
    <source>
        <dbReference type="PROSITE" id="PS50878"/>
    </source>
</evidence>
<proteinExistence type="predicted"/>
<dbReference type="GO" id="GO:0003676">
    <property type="term" value="F:nucleic acid binding"/>
    <property type="evidence" value="ECO:0007669"/>
    <property type="project" value="InterPro"/>
</dbReference>
<organism evidence="4 5">
    <name type="scientific">Pyrus ussuriensis x Pyrus communis</name>
    <dbReference type="NCBI Taxonomy" id="2448454"/>
    <lineage>
        <taxon>Eukaryota</taxon>
        <taxon>Viridiplantae</taxon>
        <taxon>Streptophyta</taxon>
        <taxon>Embryophyta</taxon>
        <taxon>Tracheophyta</taxon>
        <taxon>Spermatophyta</taxon>
        <taxon>Magnoliopsida</taxon>
        <taxon>eudicotyledons</taxon>
        <taxon>Gunneridae</taxon>
        <taxon>Pentapetalae</taxon>
        <taxon>rosids</taxon>
        <taxon>fabids</taxon>
        <taxon>Rosales</taxon>
        <taxon>Rosaceae</taxon>
        <taxon>Amygdaloideae</taxon>
        <taxon>Maleae</taxon>
        <taxon>Pyrus</taxon>
    </lineage>
</organism>
<sequence length="1291" mass="145994">MNLEESQIQKVGGEKAQDRCYSVMTTSGVDELVVQLNQTLELSTMEQGVKLVGKVFTQKPVNKWGVRNILRAAWKELGEVEIKWVRENVFIISVKDENVASKIIEQVPWAVMKKVFSVVKWPPELALEELELNAVPFWTQIRGMPLGLVSVENVQRVIKEAGEFIAMEDPGHARGFVRVRILVDTEKPLFKGCWIRRESNKETWVEFRYERLQDFCYKCGRIGHINTECSAEMSGEGEVAYGEWIKAPPIREVVIPKRVECVGRGERRQAGAVRKKKWRRRMRGKGQDSSSCSEMESIKIVGEGQSGDVQGGNDTLSAQGEVPLWGSKRSGEAQDLVLTQAPQKKLKGPVTEENCQGREAEIGRRLNSKDGGLTMEMGSGRWRLAFNSRRPAMSYIFWNCRGLGSSTTVRALHGLIRKKRPSMIFLSETKMKDHRILGVRRRLGYVHGFDVSPVGSAGGLSLWWEDNLEVNIIFSSKHIVDAVMRIKGQTHWSRITGVYGTPYRVEKNLFWEWMVNHFTPTDIPWICGGDFNEFLWDHEKYGGVEVLYNRLRFLEEFLSSSQLMDLGFNGPAFTWRGMRKGEWVEERLDRVMANEKWQQLWPNSQVMHETVLASDHCPVILISNIEGQKGRKMFRFEAYWATEEECKNLVEKCWDRRHNGSPVNRWFMGRGSRIHDLLSQLDLLQRDWGPNYDEIREISRRIDELRLQEESYWCQRSRVKWLREGDANTQFFHSSTLQRRRRNKIVKLRDENGNWVESPAQVRNLVDNHFTSVFSSAGDRNWGSLLDCINPSVSLEMNEALIAPVTEEEIKAAAVNMGGLKAPGPDGFQGIFYQTYWEIVREGISALIRDLIQDAAGSSLINQTHVVLIPKVPNREVVQIQDCIGIAHEMFHYLKGRKAQNRFEMGIKLDMQKAYDRVEWDFLDAVMERMGFCSSWRSLISGCVSSVKFDVLLNGQAGKSFAPSRGLRQGDPLSPYLFILVGEVLSKMIQGEVDQGRLEGVKIGGSGPVISHLFFADDTLLFLRADRKNCGNLRHLLDNFCVASGQKVNLEKSSVFFGANVPKVNAEQMGNALGMKVVINPGTYLGVPTIWGRSKKRGLAYVKGRVMEKLQGLGIFHIARSGMRRRVDGPLGRGAASSARCDFVFKEVPINPLKVLAAISAAVRSFISAKAKDGDRGGGDGRRNFQVTRWCAPTYPFVKINVDASWSKASKMGFVGVIVRDMESKFVAAARHPITAPSAAAAEASALLHGCRLGAELGVRYSCSHLMRELYAYKLNPLLDNCSIDISRDRS</sequence>
<dbReference type="SUPFAM" id="SSF56219">
    <property type="entry name" value="DNase I-like"/>
    <property type="match status" value="1"/>
</dbReference>
<dbReference type="InterPro" id="IPR025836">
    <property type="entry name" value="Zn_knuckle_CX2CX4HX4C"/>
</dbReference>
<dbReference type="InterPro" id="IPR052343">
    <property type="entry name" value="Retrotransposon-Effector_Assoc"/>
</dbReference>
<dbReference type="Proteomes" id="UP000327157">
    <property type="component" value="Chromosome 6"/>
</dbReference>
<dbReference type="Pfam" id="PF14392">
    <property type="entry name" value="zf-CCHC_4"/>
    <property type="match status" value="1"/>
</dbReference>
<keyword evidence="5" id="KW-1185">Reference proteome</keyword>
<dbReference type="EMBL" id="SMOL01000120">
    <property type="protein sequence ID" value="KAB2632299.1"/>
    <property type="molecule type" value="Genomic_DNA"/>
</dbReference>
<gene>
    <name evidence="4" type="ORF">D8674_028546</name>
</gene>
<evidence type="ECO:0000259" key="2">
    <source>
        <dbReference type="PROSITE" id="PS50158"/>
    </source>
</evidence>
<dbReference type="Pfam" id="PF00078">
    <property type="entry name" value="RVT_1"/>
    <property type="match status" value="1"/>
</dbReference>
<dbReference type="PANTHER" id="PTHR46890">
    <property type="entry name" value="NON-LTR RETROLELEMENT REVERSE TRANSCRIPTASE-LIKE PROTEIN-RELATED"/>
    <property type="match status" value="1"/>
</dbReference>